<dbReference type="Proteomes" id="UP000324222">
    <property type="component" value="Unassembled WGS sequence"/>
</dbReference>
<keyword evidence="2" id="KW-1185">Reference proteome</keyword>
<sequence>MYYLDGIFCMSVVVVCSVPHLSATTLHKAGCDKADRLGGNIQPLFNALPQKTILNGIQELIQFKNEGHYTWFDISSIC</sequence>
<comment type="caution">
    <text evidence="1">The sequence shown here is derived from an EMBL/GenBank/DDBJ whole genome shotgun (WGS) entry which is preliminary data.</text>
</comment>
<dbReference type="AlphaFoldDB" id="A0A5B7CZ72"/>
<gene>
    <name evidence="1" type="ORF">E2C01_007850</name>
</gene>
<name>A0A5B7CZ72_PORTR</name>
<reference evidence="1 2" key="1">
    <citation type="submission" date="2019-05" db="EMBL/GenBank/DDBJ databases">
        <title>Another draft genome of Portunus trituberculatus and its Hox gene families provides insights of decapod evolution.</title>
        <authorList>
            <person name="Jeong J.-H."/>
            <person name="Song I."/>
            <person name="Kim S."/>
            <person name="Choi T."/>
            <person name="Kim D."/>
            <person name="Ryu S."/>
            <person name="Kim W."/>
        </authorList>
    </citation>
    <scope>NUCLEOTIDE SEQUENCE [LARGE SCALE GENOMIC DNA]</scope>
    <source>
        <tissue evidence="1">Muscle</tissue>
    </source>
</reference>
<evidence type="ECO:0000313" key="1">
    <source>
        <dbReference type="EMBL" id="MPC15067.1"/>
    </source>
</evidence>
<proteinExistence type="predicted"/>
<evidence type="ECO:0000313" key="2">
    <source>
        <dbReference type="Proteomes" id="UP000324222"/>
    </source>
</evidence>
<accession>A0A5B7CZ72</accession>
<dbReference type="EMBL" id="VSRR010000400">
    <property type="protein sequence ID" value="MPC15067.1"/>
    <property type="molecule type" value="Genomic_DNA"/>
</dbReference>
<protein>
    <submittedName>
        <fullName evidence="1">Uncharacterized protein</fullName>
    </submittedName>
</protein>
<organism evidence="1 2">
    <name type="scientific">Portunus trituberculatus</name>
    <name type="common">Swimming crab</name>
    <name type="synonym">Neptunus trituberculatus</name>
    <dbReference type="NCBI Taxonomy" id="210409"/>
    <lineage>
        <taxon>Eukaryota</taxon>
        <taxon>Metazoa</taxon>
        <taxon>Ecdysozoa</taxon>
        <taxon>Arthropoda</taxon>
        <taxon>Crustacea</taxon>
        <taxon>Multicrustacea</taxon>
        <taxon>Malacostraca</taxon>
        <taxon>Eumalacostraca</taxon>
        <taxon>Eucarida</taxon>
        <taxon>Decapoda</taxon>
        <taxon>Pleocyemata</taxon>
        <taxon>Brachyura</taxon>
        <taxon>Eubrachyura</taxon>
        <taxon>Portunoidea</taxon>
        <taxon>Portunidae</taxon>
        <taxon>Portuninae</taxon>
        <taxon>Portunus</taxon>
    </lineage>
</organism>